<dbReference type="PIRSF" id="PIRSF006060">
    <property type="entry name" value="AA_transporter"/>
    <property type="match status" value="1"/>
</dbReference>
<dbReference type="InterPro" id="IPR002293">
    <property type="entry name" value="AA/rel_permease1"/>
</dbReference>
<keyword evidence="9" id="KW-1185">Reference proteome</keyword>
<accession>A0A6G4APW9</accession>
<sequence length="515" mass="55198">MTATEPDGPPPEPRPEGPHDDDSLTELGYRPELKRTLGNFHTFAAGISYISILTGTFQLFYFGVAHGGPAYWWSWPMVFTGQLMVALCFAELAGRYPVAGSVYNWSKLLGGPHMGWLGGWMMMTASMVSLAAVALAYQVTLPQISAWFQVIGDGSTGTERAANAVLLGSVLVLFTTLVNGFGVKLMARINSAGVAIELIATVVLILLLAAHITRGPSVALDTFGRGQGESLGYLGAFLTASLASAYVMYGFDTASSLGEESLDPGRNAPRAILRALVASFALGGLILLFALMAVPNLHDGRLAVDGLQFVVLSSLGHDVGLMVLWCVVVAITVCALAVHTAGIRLMFAMARDNNLPGGSRLARVHPRFQTPLLPAILIGVVAVAILVLNINQPQIFSVVTSIAIIMIYFAYLMVTLPMLVRRLRGQWRPAEGRFSLGRLGLPVNALAVLWGTAMTVNLAWPRAQVYNATGPQHWYLRWGAVLFVGVVALGGFTYYWFVQRARTGVLAEHAAATAP</sequence>
<evidence type="ECO:0000313" key="9">
    <source>
        <dbReference type="Proteomes" id="UP000476310"/>
    </source>
</evidence>
<evidence type="ECO:0000256" key="4">
    <source>
        <dbReference type="ARBA" id="ARBA00022989"/>
    </source>
</evidence>
<reference evidence="8" key="1">
    <citation type="submission" date="2020-02" db="EMBL/GenBank/DDBJ databases">
        <title>A new Streptomyces sp. for controlling soil-borne diseases.</title>
        <authorList>
            <person name="Li X."/>
            <person name="Tian Y."/>
            <person name="Gao K."/>
        </authorList>
    </citation>
    <scope>NUCLEOTIDE SEQUENCE [LARGE SCALE GENOMIC DNA]</scope>
    <source>
        <strain evidence="8">0250</strain>
    </source>
</reference>
<dbReference type="AlphaFoldDB" id="A0A6G4APW9"/>
<evidence type="ECO:0000256" key="2">
    <source>
        <dbReference type="ARBA" id="ARBA00022448"/>
    </source>
</evidence>
<feature type="region of interest" description="Disordered" evidence="6">
    <location>
        <begin position="1"/>
        <end position="24"/>
    </location>
</feature>
<gene>
    <name evidence="8" type="ORF">G4H13_31850</name>
</gene>
<dbReference type="PANTHER" id="PTHR45649">
    <property type="entry name" value="AMINO-ACID PERMEASE BAT1"/>
    <property type="match status" value="1"/>
</dbReference>
<dbReference type="Pfam" id="PF13520">
    <property type="entry name" value="AA_permease_2"/>
    <property type="match status" value="1"/>
</dbReference>
<evidence type="ECO:0000256" key="5">
    <source>
        <dbReference type="ARBA" id="ARBA00023136"/>
    </source>
</evidence>
<feature type="transmembrane region" description="Helical" evidence="7">
    <location>
        <begin position="395"/>
        <end position="420"/>
    </location>
</feature>
<comment type="caution">
    <text evidence="8">The sequence shown here is derived from an EMBL/GenBank/DDBJ whole genome shotgun (WGS) entry which is preliminary data.</text>
</comment>
<feature type="transmembrane region" description="Helical" evidence="7">
    <location>
        <begin position="40"/>
        <end position="64"/>
    </location>
</feature>
<dbReference type="Proteomes" id="UP000476310">
    <property type="component" value="Unassembled WGS sequence"/>
</dbReference>
<evidence type="ECO:0000256" key="3">
    <source>
        <dbReference type="ARBA" id="ARBA00022692"/>
    </source>
</evidence>
<organism evidence="8 9">
    <name type="scientific">Streptomyces rhizosphaericus</name>
    <dbReference type="NCBI Taxonomy" id="114699"/>
    <lineage>
        <taxon>Bacteria</taxon>
        <taxon>Bacillati</taxon>
        <taxon>Actinomycetota</taxon>
        <taxon>Actinomycetes</taxon>
        <taxon>Kitasatosporales</taxon>
        <taxon>Streptomycetaceae</taxon>
        <taxon>Streptomyces</taxon>
        <taxon>Streptomyces violaceusniger group</taxon>
    </lineage>
</organism>
<feature type="transmembrane region" description="Helical" evidence="7">
    <location>
        <begin position="441"/>
        <end position="460"/>
    </location>
</feature>
<evidence type="ECO:0000256" key="7">
    <source>
        <dbReference type="SAM" id="Phobius"/>
    </source>
</evidence>
<dbReference type="PANTHER" id="PTHR45649:SF26">
    <property type="entry name" value="OS04G0435100 PROTEIN"/>
    <property type="match status" value="1"/>
</dbReference>
<evidence type="ECO:0000256" key="1">
    <source>
        <dbReference type="ARBA" id="ARBA00004141"/>
    </source>
</evidence>
<keyword evidence="5 7" id="KW-0472">Membrane</keyword>
<name>A0A6G4APW9_9ACTN</name>
<keyword evidence="3 7" id="KW-0812">Transmembrane</keyword>
<feature type="compositionally biased region" description="Basic and acidic residues" evidence="6">
    <location>
        <begin position="13"/>
        <end position="22"/>
    </location>
</feature>
<feature type="transmembrane region" description="Helical" evidence="7">
    <location>
        <begin position="322"/>
        <end position="347"/>
    </location>
</feature>
<feature type="transmembrane region" description="Helical" evidence="7">
    <location>
        <begin position="272"/>
        <end position="294"/>
    </location>
</feature>
<dbReference type="EMBL" id="JAAIKT010000049">
    <property type="protein sequence ID" value="NEW74834.1"/>
    <property type="molecule type" value="Genomic_DNA"/>
</dbReference>
<feature type="transmembrane region" description="Helical" evidence="7">
    <location>
        <begin position="70"/>
        <end position="93"/>
    </location>
</feature>
<feature type="transmembrane region" description="Helical" evidence="7">
    <location>
        <begin position="161"/>
        <end position="182"/>
    </location>
</feature>
<dbReference type="GO" id="GO:0022857">
    <property type="term" value="F:transmembrane transporter activity"/>
    <property type="evidence" value="ECO:0007669"/>
    <property type="project" value="InterPro"/>
</dbReference>
<feature type="transmembrane region" description="Helical" evidence="7">
    <location>
        <begin position="232"/>
        <end position="251"/>
    </location>
</feature>
<feature type="transmembrane region" description="Helical" evidence="7">
    <location>
        <begin position="194"/>
        <end position="212"/>
    </location>
</feature>
<keyword evidence="2" id="KW-0813">Transport</keyword>
<evidence type="ECO:0000313" key="8">
    <source>
        <dbReference type="EMBL" id="NEW74834.1"/>
    </source>
</evidence>
<feature type="transmembrane region" description="Helical" evidence="7">
    <location>
        <begin position="114"/>
        <end position="141"/>
    </location>
</feature>
<feature type="transmembrane region" description="Helical" evidence="7">
    <location>
        <begin position="475"/>
        <end position="497"/>
    </location>
</feature>
<dbReference type="Gene3D" id="1.20.1740.10">
    <property type="entry name" value="Amino acid/polyamine transporter I"/>
    <property type="match status" value="1"/>
</dbReference>
<feature type="transmembrane region" description="Helical" evidence="7">
    <location>
        <begin position="368"/>
        <end position="389"/>
    </location>
</feature>
<evidence type="ECO:0000256" key="6">
    <source>
        <dbReference type="SAM" id="MobiDB-lite"/>
    </source>
</evidence>
<protein>
    <submittedName>
        <fullName evidence="8">Amino acid permease</fullName>
    </submittedName>
</protein>
<keyword evidence="4 7" id="KW-1133">Transmembrane helix</keyword>
<dbReference type="GO" id="GO:0016020">
    <property type="term" value="C:membrane"/>
    <property type="evidence" value="ECO:0007669"/>
    <property type="project" value="UniProtKB-SubCell"/>
</dbReference>
<comment type="subcellular location">
    <subcellularLocation>
        <location evidence="1">Membrane</location>
        <topology evidence="1">Multi-pass membrane protein</topology>
    </subcellularLocation>
</comment>
<proteinExistence type="predicted"/>